<protein>
    <submittedName>
        <fullName evidence="2">SFRICE_019706</fullName>
    </submittedName>
</protein>
<proteinExistence type="predicted"/>
<sequence length="249" mass="27781">MTIRRRTSVKSCNEKGLNEVLEKTDDTTTRRRDGDVPRGTDKLSSANLTAPRADIAVTEANMGGKQNSSKKNVTDGTQANQHAITPRQDLELCTNFHGPSVSAFNWESSGIRFVKEFSEQTVIPLIIRKFSLLLNDVGICRNKCVFGTMRSTRTYNWERKRVYVEIIRKGKAHKTKLRHVDGAETARAAGALIKQEFTVFKRKLVSFNSCENNVSYTSKQADGSLVGKQSPPHMDTRNTRGVTSALPAF</sequence>
<reference evidence="2" key="1">
    <citation type="submission" date="2016-07" db="EMBL/GenBank/DDBJ databases">
        <authorList>
            <person name="Bretaudeau A."/>
        </authorList>
    </citation>
    <scope>NUCLEOTIDE SEQUENCE</scope>
    <source>
        <strain evidence="2">Rice</strain>
        <tissue evidence="2">Whole body</tissue>
    </source>
</reference>
<evidence type="ECO:0000256" key="1">
    <source>
        <dbReference type="SAM" id="MobiDB-lite"/>
    </source>
</evidence>
<feature type="compositionally biased region" description="Basic and acidic residues" evidence="1">
    <location>
        <begin position="12"/>
        <end position="41"/>
    </location>
</feature>
<dbReference type="AlphaFoldDB" id="A0A2H1V4A0"/>
<accession>A0A2H1V4A0</accession>
<feature type="region of interest" description="Disordered" evidence="1">
    <location>
        <begin position="221"/>
        <end position="249"/>
    </location>
</feature>
<dbReference type="EMBL" id="ODYU01000596">
    <property type="protein sequence ID" value="SOQ35663.1"/>
    <property type="molecule type" value="Genomic_DNA"/>
</dbReference>
<evidence type="ECO:0000313" key="2">
    <source>
        <dbReference type="EMBL" id="SOQ35663.1"/>
    </source>
</evidence>
<feature type="region of interest" description="Disordered" evidence="1">
    <location>
        <begin position="1"/>
        <end position="45"/>
    </location>
</feature>
<organism evidence="2">
    <name type="scientific">Spodoptera frugiperda</name>
    <name type="common">Fall armyworm</name>
    <dbReference type="NCBI Taxonomy" id="7108"/>
    <lineage>
        <taxon>Eukaryota</taxon>
        <taxon>Metazoa</taxon>
        <taxon>Ecdysozoa</taxon>
        <taxon>Arthropoda</taxon>
        <taxon>Hexapoda</taxon>
        <taxon>Insecta</taxon>
        <taxon>Pterygota</taxon>
        <taxon>Neoptera</taxon>
        <taxon>Endopterygota</taxon>
        <taxon>Lepidoptera</taxon>
        <taxon>Glossata</taxon>
        <taxon>Ditrysia</taxon>
        <taxon>Noctuoidea</taxon>
        <taxon>Noctuidae</taxon>
        <taxon>Amphipyrinae</taxon>
        <taxon>Spodoptera</taxon>
    </lineage>
</organism>
<name>A0A2H1V4A0_SPOFR</name>
<gene>
    <name evidence="2" type="ORF">SFRICE_019706</name>
</gene>